<organism evidence="1">
    <name type="scientific">marine sediment metagenome</name>
    <dbReference type="NCBI Taxonomy" id="412755"/>
    <lineage>
        <taxon>unclassified sequences</taxon>
        <taxon>metagenomes</taxon>
        <taxon>ecological metagenomes</taxon>
    </lineage>
</organism>
<evidence type="ECO:0000313" key="1">
    <source>
        <dbReference type="EMBL" id="KKN67549.1"/>
    </source>
</evidence>
<dbReference type="EMBL" id="LAZR01000471">
    <property type="protein sequence ID" value="KKN67549.1"/>
    <property type="molecule type" value="Genomic_DNA"/>
</dbReference>
<name>A0A0F9SKF3_9ZZZZ</name>
<proteinExistence type="predicted"/>
<gene>
    <name evidence="1" type="ORF">LCGC14_0460040</name>
</gene>
<protein>
    <submittedName>
        <fullName evidence="1">Uncharacterized protein</fullName>
    </submittedName>
</protein>
<comment type="caution">
    <text evidence="1">The sequence shown here is derived from an EMBL/GenBank/DDBJ whole genome shotgun (WGS) entry which is preliminary data.</text>
</comment>
<dbReference type="AlphaFoldDB" id="A0A0F9SKF3"/>
<sequence>MAKELATFEVIIRGTKAGPTQCFRRYITRDSVNTGLKQRNESEMGSPDFTKVFHDAGTVGELWRDIIDQTESDEGIA</sequence>
<accession>A0A0F9SKF3</accession>
<reference evidence="1" key="1">
    <citation type="journal article" date="2015" name="Nature">
        <title>Complex archaea that bridge the gap between prokaryotes and eukaryotes.</title>
        <authorList>
            <person name="Spang A."/>
            <person name="Saw J.H."/>
            <person name="Jorgensen S.L."/>
            <person name="Zaremba-Niedzwiedzka K."/>
            <person name="Martijn J."/>
            <person name="Lind A.E."/>
            <person name="van Eijk R."/>
            <person name="Schleper C."/>
            <person name="Guy L."/>
            <person name="Ettema T.J."/>
        </authorList>
    </citation>
    <scope>NUCLEOTIDE SEQUENCE</scope>
</reference>